<name>A0ABR2WWQ2_9FUNG</name>
<proteinExistence type="inferred from homology"/>
<sequence>MQSLPNLQLDQAFNLFNSTYSSLHHMYHYLPGSSFLLRYIKNSYQNDPFRVVLELFLVFFAIKYLLSKKYNIENNDVQLTEEEIDELVDVWQPEPLVPTLSTSDKEILDSVPITVGPPGARQKMRNGKTLVNMAAFNFLGFLGNETLKAGAVRTLRKYGVGSCGPPGFYGTLDVHKLLEKDIANFLGTEDAIVYSQGFSTISSVIPAYAKRGDLIVCDEGANFAIQKGIQISRSNVRYFKHNDMNDLERVLDGILREDLITKRPLTRRFIVVEGLSLNYGDIAPLKKLIEIKHTYKYRIILDESLSFGVLGKRGAGLTDHFNVPIEDIDLLVGSMCHALTSSGGFCAGSREIVDHQRLSGLAYTYSASLPAVLAVCAREGLAILQKENQVLSTLRSNIAVFKSIVEKIPSITLGDTSENSPILHIRIRHDLVVKLDMTISEQGKKLQEIVREVGRDGYLITRAIYVSEQELFLPKPSIRICISAAHTRREIEKAASSIKTAASKIFGKRV</sequence>
<dbReference type="EMBL" id="JASJQH010000213">
    <property type="protein sequence ID" value="KAK9765894.1"/>
    <property type="molecule type" value="Genomic_DNA"/>
</dbReference>
<evidence type="ECO:0000313" key="13">
    <source>
        <dbReference type="Proteomes" id="UP001479436"/>
    </source>
</evidence>
<keyword evidence="6 12" id="KW-0808">Transferase</keyword>
<comment type="caution">
    <text evidence="12">The sequence shown here is derived from an EMBL/GenBank/DDBJ whole genome shotgun (WGS) entry which is preliminary data.</text>
</comment>
<feature type="domain" description="Aminotransferase class I/classII large" evidence="11">
    <location>
        <begin position="130"/>
        <end position="498"/>
    </location>
</feature>
<dbReference type="Gene3D" id="3.40.640.10">
    <property type="entry name" value="Type I PLP-dependent aspartate aminotransferase-like (Major domain)"/>
    <property type="match status" value="1"/>
</dbReference>
<evidence type="ECO:0000313" key="12">
    <source>
        <dbReference type="EMBL" id="KAK9765894.1"/>
    </source>
</evidence>
<dbReference type="InterPro" id="IPR050087">
    <property type="entry name" value="AON_synthase_class-II"/>
</dbReference>
<evidence type="ECO:0000256" key="10">
    <source>
        <dbReference type="ARBA" id="ARBA00023315"/>
    </source>
</evidence>
<organism evidence="12 13">
    <name type="scientific">Basidiobolus ranarum</name>
    <dbReference type="NCBI Taxonomy" id="34480"/>
    <lineage>
        <taxon>Eukaryota</taxon>
        <taxon>Fungi</taxon>
        <taxon>Fungi incertae sedis</taxon>
        <taxon>Zoopagomycota</taxon>
        <taxon>Entomophthoromycotina</taxon>
        <taxon>Basidiobolomycetes</taxon>
        <taxon>Basidiobolales</taxon>
        <taxon>Basidiobolaceae</taxon>
        <taxon>Basidiobolus</taxon>
    </lineage>
</organism>
<keyword evidence="7" id="KW-0663">Pyridoxal phosphate</keyword>
<reference evidence="12 13" key="1">
    <citation type="submission" date="2023-04" db="EMBL/GenBank/DDBJ databases">
        <title>Genome of Basidiobolus ranarum AG-B5.</title>
        <authorList>
            <person name="Stajich J.E."/>
            <person name="Carter-House D."/>
            <person name="Gryganskyi A."/>
        </authorList>
    </citation>
    <scope>NUCLEOTIDE SEQUENCE [LARGE SCALE GENOMIC DNA]</scope>
    <source>
        <strain evidence="12 13">AG-B5</strain>
    </source>
</reference>
<evidence type="ECO:0000256" key="6">
    <source>
        <dbReference type="ARBA" id="ARBA00022679"/>
    </source>
</evidence>
<comment type="pathway">
    <text evidence="3">Sphingolipid metabolism.</text>
</comment>
<gene>
    <name evidence="12" type="primary">LCB1_2</name>
    <name evidence="12" type="ORF">K7432_005419</name>
</gene>
<dbReference type="GO" id="GO:0004758">
    <property type="term" value="F:serine C-palmitoyltransferase activity"/>
    <property type="evidence" value="ECO:0007669"/>
    <property type="project" value="UniProtKB-EC"/>
</dbReference>
<dbReference type="PANTHER" id="PTHR13693:SF2">
    <property type="entry name" value="SERINE PALMITOYLTRANSFERASE 1"/>
    <property type="match status" value="1"/>
</dbReference>
<keyword evidence="9" id="KW-0443">Lipid metabolism</keyword>
<evidence type="ECO:0000256" key="5">
    <source>
        <dbReference type="ARBA" id="ARBA00013220"/>
    </source>
</evidence>
<keyword evidence="8" id="KW-0746">Sphingolipid metabolism</keyword>
<dbReference type="Pfam" id="PF00155">
    <property type="entry name" value="Aminotran_1_2"/>
    <property type="match status" value="1"/>
</dbReference>
<evidence type="ECO:0000256" key="1">
    <source>
        <dbReference type="ARBA" id="ARBA00001933"/>
    </source>
</evidence>
<comment type="pathway">
    <text evidence="2">Lipid metabolism; sphingolipid metabolism.</text>
</comment>
<evidence type="ECO:0000256" key="4">
    <source>
        <dbReference type="ARBA" id="ARBA00008392"/>
    </source>
</evidence>
<evidence type="ECO:0000256" key="7">
    <source>
        <dbReference type="ARBA" id="ARBA00022898"/>
    </source>
</evidence>
<keyword evidence="13" id="KW-1185">Reference proteome</keyword>
<dbReference type="InterPro" id="IPR015422">
    <property type="entry name" value="PyrdxlP-dep_Trfase_small"/>
</dbReference>
<evidence type="ECO:0000256" key="8">
    <source>
        <dbReference type="ARBA" id="ARBA00022919"/>
    </source>
</evidence>
<dbReference type="EC" id="2.3.1.50" evidence="5"/>
<comment type="similarity">
    <text evidence="4">Belongs to the class-II pyridoxal-phosphate-dependent aminotransferase family.</text>
</comment>
<dbReference type="SUPFAM" id="SSF53383">
    <property type="entry name" value="PLP-dependent transferases"/>
    <property type="match status" value="1"/>
</dbReference>
<evidence type="ECO:0000256" key="3">
    <source>
        <dbReference type="ARBA" id="ARBA00004991"/>
    </source>
</evidence>
<protein>
    <recommendedName>
        <fullName evidence="5">serine C-palmitoyltransferase</fullName>
        <ecNumber evidence="5">2.3.1.50</ecNumber>
    </recommendedName>
</protein>
<dbReference type="InterPro" id="IPR015424">
    <property type="entry name" value="PyrdxlP-dep_Trfase"/>
</dbReference>
<dbReference type="InterPro" id="IPR004839">
    <property type="entry name" value="Aminotransferase_I/II_large"/>
</dbReference>
<evidence type="ECO:0000256" key="2">
    <source>
        <dbReference type="ARBA" id="ARBA00004760"/>
    </source>
</evidence>
<dbReference type="InterPro" id="IPR015421">
    <property type="entry name" value="PyrdxlP-dep_Trfase_major"/>
</dbReference>
<dbReference type="PANTHER" id="PTHR13693">
    <property type="entry name" value="CLASS II AMINOTRANSFERASE/8-AMINO-7-OXONONANOATE SYNTHASE"/>
    <property type="match status" value="1"/>
</dbReference>
<evidence type="ECO:0000256" key="9">
    <source>
        <dbReference type="ARBA" id="ARBA00023098"/>
    </source>
</evidence>
<evidence type="ECO:0000259" key="11">
    <source>
        <dbReference type="Pfam" id="PF00155"/>
    </source>
</evidence>
<dbReference type="Gene3D" id="3.90.1150.10">
    <property type="entry name" value="Aspartate Aminotransferase, domain 1"/>
    <property type="match status" value="1"/>
</dbReference>
<accession>A0ABR2WWQ2</accession>
<comment type="cofactor">
    <cofactor evidence="1">
        <name>pyridoxal 5'-phosphate</name>
        <dbReference type="ChEBI" id="CHEBI:597326"/>
    </cofactor>
</comment>
<keyword evidence="10 12" id="KW-0012">Acyltransferase</keyword>
<dbReference type="Proteomes" id="UP001479436">
    <property type="component" value="Unassembled WGS sequence"/>
</dbReference>